<name>A0A8B7P6N4_HYAAZ</name>
<accession>A0A8B7P6N4</accession>
<gene>
    <name evidence="3" type="primary">LOC108678009</name>
</gene>
<evidence type="ECO:0000313" key="2">
    <source>
        <dbReference type="Proteomes" id="UP000694843"/>
    </source>
</evidence>
<organism evidence="2 3">
    <name type="scientific">Hyalella azteca</name>
    <name type="common">Amphipod</name>
    <dbReference type="NCBI Taxonomy" id="294128"/>
    <lineage>
        <taxon>Eukaryota</taxon>
        <taxon>Metazoa</taxon>
        <taxon>Ecdysozoa</taxon>
        <taxon>Arthropoda</taxon>
        <taxon>Crustacea</taxon>
        <taxon>Multicrustacea</taxon>
        <taxon>Malacostraca</taxon>
        <taxon>Eumalacostraca</taxon>
        <taxon>Peracarida</taxon>
        <taxon>Amphipoda</taxon>
        <taxon>Senticaudata</taxon>
        <taxon>Talitrida</taxon>
        <taxon>Talitroidea</taxon>
        <taxon>Hyalellidae</taxon>
        <taxon>Hyalella</taxon>
    </lineage>
</organism>
<dbReference type="InterPro" id="IPR045850">
    <property type="entry name" value="TRM2_met"/>
</dbReference>
<feature type="region of interest" description="Disordered" evidence="1">
    <location>
        <begin position="37"/>
        <end position="120"/>
    </location>
</feature>
<keyword evidence="2" id="KW-1185">Reference proteome</keyword>
<dbReference type="AlphaFoldDB" id="A0A8B7P6N4"/>
<dbReference type="OrthoDB" id="10250660at2759"/>
<dbReference type="KEGG" id="hazt:108678009"/>
<feature type="compositionally biased region" description="Low complexity" evidence="1">
    <location>
        <begin position="58"/>
        <end position="101"/>
    </location>
</feature>
<dbReference type="PANTHER" id="PTHR45904">
    <property type="entry name" value="TRNA (URACIL-5-)-METHYLTRANSFERASE"/>
    <property type="match status" value="1"/>
</dbReference>
<reference evidence="3" key="1">
    <citation type="submission" date="2025-08" db="UniProtKB">
        <authorList>
            <consortium name="RefSeq"/>
        </authorList>
    </citation>
    <scope>IDENTIFICATION</scope>
</reference>
<protein>
    <submittedName>
        <fullName evidence="3">tRNA (Uracil(54)-C(5))-methyltransferase homolog</fullName>
    </submittedName>
</protein>
<dbReference type="GO" id="GO:0003723">
    <property type="term" value="F:RNA binding"/>
    <property type="evidence" value="ECO:0007669"/>
    <property type="project" value="TreeGrafter"/>
</dbReference>
<dbReference type="Proteomes" id="UP000694843">
    <property type="component" value="Unplaced"/>
</dbReference>
<dbReference type="GeneID" id="108678009"/>
<proteinExistence type="predicted"/>
<evidence type="ECO:0000256" key="1">
    <source>
        <dbReference type="SAM" id="MobiDB-lite"/>
    </source>
</evidence>
<feature type="compositionally biased region" description="Pro residues" evidence="1">
    <location>
        <begin position="48"/>
        <end position="57"/>
    </location>
</feature>
<dbReference type="PANTHER" id="PTHR45904:SF1">
    <property type="entry name" value="TRNA (URACIL-5-)-METHYLTRANSFERASE HOMOLOG B"/>
    <property type="match status" value="1"/>
</dbReference>
<sequence>MTLLAAGVCQLCSSVRSVAFTAVRTVRKRAIRPVDSYASIPSDSSDPLTPPPSPSPAQHPQQTSLSQITSSSSQLTSSPSQITPSPSQITSSPSQLPSSPSHITHLSPRLPPSLPSHGQTIPKAVFGLTEAKLQELAASMPPVMTRRENVVEIQPPSPPDNRVVRKAIQTTEGNQHEVVADVYTPLWRKPYAEQLQHKETSASLVLKKLKDRIFNVYGLPLPEQLPLLPCPLHPIVAAPAEQGYRNEDTFTVWRGVDGNPKTVGLLTGDPKTAGTACVAPSSLLSVRKEHKLFCQLFEDHIRLSKHPSFIDFHEAPGVWRSVTVRSNDVGHIIACVHIFPHLLDEEDLPKIEDDLREYFCRGSGSATGLTSLYL</sequence>
<dbReference type="RefSeq" id="XP_018021824.1">
    <property type="nucleotide sequence ID" value="XM_018166335.2"/>
</dbReference>
<evidence type="ECO:0000313" key="3">
    <source>
        <dbReference type="RefSeq" id="XP_018021824.1"/>
    </source>
</evidence>
<feature type="non-terminal residue" evidence="3">
    <location>
        <position position="374"/>
    </location>
</feature>